<dbReference type="OrthoDB" id="9790252at2"/>
<proteinExistence type="predicted"/>
<feature type="domain" description="HTH cro/C1-type" evidence="3">
    <location>
        <begin position="26"/>
        <end position="46"/>
    </location>
</feature>
<dbReference type="Gene3D" id="1.10.260.40">
    <property type="entry name" value="lambda repressor-like DNA-binding domains"/>
    <property type="match status" value="1"/>
</dbReference>
<dbReference type="InterPro" id="IPR050400">
    <property type="entry name" value="Bact_Cytoskel_RodZ"/>
</dbReference>
<reference evidence="5 7" key="2">
    <citation type="submission" date="2019-03" db="EMBL/GenBank/DDBJ databases">
        <title>Genomic Encyclopedia of Archaeal and Bacterial Type Strains, Phase II (KMG-II): from individual species to whole genera.</title>
        <authorList>
            <person name="Goeker M."/>
        </authorList>
    </citation>
    <scope>NUCLEOTIDE SEQUENCE [LARGE SCALE GENOMIC DNA]</scope>
    <source>
        <strain evidence="5 7">DSM 15594</strain>
    </source>
</reference>
<protein>
    <submittedName>
        <fullName evidence="5">Cytoskeleton protein RodZ</fullName>
    </submittedName>
    <submittedName>
        <fullName evidence="4">Helix-turn-helix domain-containing protein</fullName>
    </submittedName>
</protein>
<name>A0A235CQH9_9GAMM</name>
<dbReference type="EMBL" id="NQJF01000001">
    <property type="protein sequence ID" value="OYD26237.1"/>
    <property type="molecule type" value="Genomic_DNA"/>
</dbReference>
<dbReference type="InterPro" id="IPR025194">
    <property type="entry name" value="RodZ-like_C"/>
</dbReference>
<dbReference type="PROSITE" id="PS50943">
    <property type="entry name" value="HTH_CROC1"/>
    <property type="match status" value="1"/>
</dbReference>
<dbReference type="SMART" id="SM00530">
    <property type="entry name" value="HTH_XRE"/>
    <property type="match status" value="1"/>
</dbReference>
<evidence type="ECO:0000313" key="6">
    <source>
        <dbReference type="Proteomes" id="UP000243640"/>
    </source>
</evidence>
<dbReference type="PANTHER" id="PTHR34475:SF1">
    <property type="entry name" value="CYTOSKELETON PROTEIN RODZ"/>
    <property type="match status" value="1"/>
</dbReference>
<feature type="transmembrane region" description="Helical" evidence="2">
    <location>
        <begin position="122"/>
        <end position="143"/>
    </location>
</feature>
<keyword evidence="2" id="KW-0472">Membrane</keyword>
<evidence type="ECO:0000259" key="3">
    <source>
        <dbReference type="PROSITE" id="PS50943"/>
    </source>
</evidence>
<sequence>MTTNNQEQFPSGEEQNNSGTGPGNMLREAREARGWSQQEVARRLNLRLAVIESIDQDHYKAGVALTFLRGYVKAYAKLVGVNEQQTLAAFDGMAGMAQLRSAGPAPMQSFSKKTRQQASDKWLKLISWLVVLGLVASLVFWWWQNSGAGYDFRESASIADEPALTQAPVADSAEPVAEALPEAGADQAPIAGAEIENAETVSSPVAVNEEPVADEVSAEPVEQVPAVDEITPEADPELLVLGFSADCWIKITDAEGRVLSEGVKTASDRLELKGKPPFRLVLGAPQAASVEYLNKVVDLSSFRAGRVARLTVPQS</sequence>
<dbReference type="CDD" id="cd00093">
    <property type="entry name" value="HTH_XRE"/>
    <property type="match status" value="1"/>
</dbReference>
<keyword evidence="2" id="KW-0812">Transmembrane</keyword>
<dbReference type="Pfam" id="PF13464">
    <property type="entry name" value="RodZ_C"/>
    <property type="match status" value="1"/>
</dbReference>
<evidence type="ECO:0000313" key="7">
    <source>
        <dbReference type="Proteomes" id="UP000295058"/>
    </source>
</evidence>
<dbReference type="InterPro" id="IPR001387">
    <property type="entry name" value="Cro/C1-type_HTH"/>
</dbReference>
<dbReference type="AlphaFoldDB" id="A0A235CQH9"/>
<evidence type="ECO:0000313" key="4">
    <source>
        <dbReference type="EMBL" id="OYD26237.1"/>
    </source>
</evidence>
<comment type="caution">
    <text evidence="4">The sequence shown here is derived from an EMBL/GenBank/DDBJ whole genome shotgun (WGS) entry which is preliminary data.</text>
</comment>
<dbReference type="PANTHER" id="PTHR34475">
    <property type="match status" value="1"/>
</dbReference>
<dbReference type="Proteomes" id="UP000295058">
    <property type="component" value="Unassembled WGS sequence"/>
</dbReference>
<dbReference type="Proteomes" id="UP000243640">
    <property type="component" value="Unassembled WGS sequence"/>
</dbReference>
<evidence type="ECO:0000313" key="5">
    <source>
        <dbReference type="EMBL" id="TDW62107.1"/>
    </source>
</evidence>
<reference evidence="4 6" key="1">
    <citation type="submission" date="2017-08" db="EMBL/GenBank/DDBJ databases">
        <title>Draft Genome Sequence of the Marine Bacterium Oceanimonas baumannii ATCC 700832.</title>
        <authorList>
            <person name="Mcclelland W.D."/>
            <person name="Brennan M.A."/>
            <person name="Trachtenberg A.M."/>
            <person name="Maclea K.S."/>
        </authorList>
    </citation>
    <scope>NUCLEOTIDE SEQUENCE [LARGE SCALE GENOMIC DNA]</scope>
    <source>
        <strain evidence="4 6">ATCC 700832</strain>
    </source>
</reference>
<evidence type="ECO:0000256" key="1">
    <source>
        <dbReference type="SAM" id="MobiDB-lite"/>
    </source>
</evidence>
<dbReference type="Pfam" id="PF13413">
    <property type="entry name" value="HTH_25"/>
    <property type="match status" value="1"/>
</dbReference>
<dbReference type="GO" id="GO:0003677">
    <property type="term" value="F:DNA binding"/>
    <property type="evidence" value="ECO:0007669"/>
    <property type="project" value="InterPro"/>
</dbReference>
<keyword evidence="2" id="KW-1133">Transmembrane helix</keyword>
<feature type="compositionally biased region" description="Polar residues" evidence="1">
    <location>
        <begin position="1"/>
        <end position="19"/>
    </location>
</feature>
<dbReference type="SUPFAM" id="SSF47413">
    <property type="entry name" value="lambda repressor-like DNA-binding domains"/>
    <property type="match status" value="1"/>
</dbReference>
<gene>
    <name evidence="4" type="ORF">B6S09_01265</name>
    <name evidence="5" type="ORF">LY04_00158</name>
</gene>
<dbReference type="EMBL" id="SODO01000001">
    <property type="protein sequence ID" value="TDW62107.1"/>
    <property type="molecule type" value="Genomic_DNA"/>
</dbReference>
<evidence type="ECO:0000256" key="2">
    <source>
        <dbReference type="SAM" id="Phobius"/>
    </source>
</evidence>
<organism evidence="4 6">
    <name type="scientific">Oceanimonas baumannii</name>
    <dbReference type="NCBI Taxonomy" id="129578"/>
    <lineage>
        <taxon>Bacteria</taxon>
        <taxon>Pseudomonadati</taxon>
        <taxon>Pseudomonadota</taxon>
        <taxon>Gammaproteobacteria</taxon>
        <taxon>Aeromonadales</taxon>
        <taxon>Aeromonadaceae</taxon>
        <taxon>Oceanimonas</taxon>
    </lineage>
</organism>
<feature type="region of interest" description="Disordered" evidence="1">
    <location>
        <begin position="1"/>
        <end position="32"/>
    </location>
</feature>
<dbReference type="RefSeq" id="WP_094276678.1">
    <property type="nucleotide sequence ID" value="NZ_NQJF01000001.1"/>
</dbReference>
<dbReference type="InterPro" id="IPR010982">
    <property type="entry name" value="Lambda_DNA-bd_dom_sf"/>
</dbReference>
<accession>A0A235CQH9</accession>
<keyword evidence="7" id="KW-1185">Reference proteome</keyword>